<dbReference type="Proteomes" id="UP000775547">
    <property type="component" value="Unassembled WGS sequence"/>
</dbReference>
<reference evidence="4" key="1">
    <citation type="submission" date="2020-07" db="EMBL/GenBank/DDBJ databases">
        <authorList>
            <person name="Nieuwenhuis M."/>
            <person name="Van De Peppel L.J.J."/>
        </authorList>
    </citation>
    <scope>NUCLEOTIDE SEQUENCE</scope>
    <source>
        <strain evidence="4">AP01</strain>
        <tissue evidence="4">Mycelium</tissue>
    </source>
</reference>
<keyword evidence="2" id="KW-0342">GTP-binding</keyword>
<accession>A0A9P7GAB6</accession>
<comment type="caution">
    <text evidence="4">The sequence shown here is derived from an EMBL/GenBank/DDBJ whole genome shotgun (WGS) entry which is preliminary data.</text>
</comment>
<dbReference type="PANTHER" id="PTHR45782">
    <property type="entry name" value="MITOCHONDRIAL RIBOSOME-ASSOCIATED GTPASE 1"/>
    <property type="match status" value="1"/>
</dbReference>
<evidence type="ECO:0000313" key="5">
    <source>
        <dbReference type="Proteomes" id="UP000775547"/>
    </source>
</evidence>
<dbReference type="PANTHER" id="PTHR45782:SF4">
    <property type="entry name" value="MITOCHONDRIAL RIBOSOME-ASSOCIATED GTPASE 1"/>
    <property type="match status" value="1"/>
</dbReference>
<dbReference type="GO" id="GO:0005525">
    <property type="term" value="F:GTP binding"/>
    <property type="evidence" value="ECO:0007669"/>
    <property type="project" value="UniProtKB-KW"/>
</dbReference>
<dbReference type="EMBL" id="JABCKV010000022">
    <property type="protein sequence ID" value="KAG5646373.1"/>
    <property type="molecule type" value="Genomic_DNA"/>
</dbReference>
<proteinExistence type="predicted"/>
<evidence type="ECO:0000259" key="3">
    <source>
        <dbReference type="Pfam" id="PF01926"/>
    </source>
</evidence>
<name>A0A9P7GAB6_9AGAR</name>
<dbReference type="AlphaFoldDB" id="A0A9P7GAB6"/>
<evidence type="ECO:0000256" key="2">
    <source>
        <dbReference type="ARBA" id="ARBA00023134"/>
    </source>
</evidence>
<evidence type="ECO:0000313" key="4">
    <source>
        <dbReference type="EMBL" id="KAG5646373.1"/>
    </source>
</evidence>
<dbReference type="OrthoDB" id="269151at2759"/>
<organism evidence="4 5">
    <name type="scientific">Asterophora parasitica</name>
    <dbReference type="NCBI Taxonomy" id="117018"/>
    <lineage>
        <taxon>Eukaryota</taxon>
        <taxon>Fungi</taxon>
        <taxon>Dikarya</taxon>
        <taxon>Basidiomycota</taxon>
        <taxon>Agaricomycotina</taxon>
        <taxon>Agaricomycetes</taxon>
        <taxon>Agaricomycetidae</taxon>
        <taxon>Agaricales</taxon>
        <taxon>Tricholomatineae</taxon>
        <taxon>Lyophyllaceae</taxon>
        <taxon>Asterophora</taxon>
    </lineage>
</organism>
<dbReference type="InterPro" id="IPR006073">
    <property type="entry name" value="GTP-bd"/>
</dbReference>
<dbReference type="SUPFAM" id="SSF52540">
    <property type="entry name" value="P-loop containing nucleoside triphosphate hydrolases"/>
    <property type="match status" value="1"/>
</dbReference>
<gene>
    <name evidence="4" type="ORF">DXG03_003696</name>
</gene>
<dbReference type="Gene3D" id="3.40.50.300">
    <property type="entry name" value="P-loop containing nucleotide triphosphate hydrolases"/>
    <property type="match status" value="1"/>
</dbReference>
<dbReference type="InterPro" id="IPR027417">
    <property type="entry name" value="P-loop_NTPase"/>
</dbReference>
<evidence type="ECO:0000256" key="1">
    <source>
        <dbReference type="ARBA" id="ARBA00022741"/>
    </source>
</evidence>
<dbReference type="Pfam" id="PF01926">
    <property type="entry name" value="MMR_HSR1"/>
    <property type="match status" value="1"/>
</dbReference>
<dbReference type="GO" id="GO:0005739">
    <property type="term" value="C:mitochondrion"/>
    <property type="evidence" value="ECO:0007669"/>
    <property type="project" value="TreeGrafter"/>
</dbReference>
<dbReference type="GO" id="GO:0003924">
    <property type="term" value="F:GTPase activity"/>
    <property type="evidence" value="ECO:0007669"/>
    <property type="project" value="TreeGrafter"/>
</dbReference>
<dbReference type="GO" id="GO:0032543">
    <property type="term" value="P:mitochondrial translation"/>
    <property type="evidence" value="ECO:0007669"/>
    <property type="project" value="TreeGrafter"/>
</dbReference>
<keyword evidence="5" id="KW-1185">Reference proteome</keyword>
<keyword evidence="1" id="KW-0547">Nucleotide-binding</keyword>
<sequence length="203" mass="23430">MTLTHIPIPNLPIPPSWFPGHMMKFTRMLPALLTRTDVVLEIRDSRLPLTSINRTLEGALQKWRLERGYDPNDLSRRIVNTGACERIIVLNKRDLVPEWGMQPFRQAMAKKFPDQQVLFASWQRPRDIRNLSEILHMRCHPRVSSFLAFPPDIAKKHPHAMELNVLVIGMPNVGKSTLLNALRNMGIKGRTSRQYPIHSVTQF</sequence>
<feature type="domain" description="G" evidence="3">
    <location>
        <begin position="165"/>
        <end position="188"/>
    </location>
</feature>
<reference evidence="4" key="2">
    <citation type="submission" date="2021-10" db="EMBL/GenBank/DDBJ databases">
        <title>Phylogenomics reveals ancestral predisposition of the termite-cultivated fungus Termitomyces towards a domesticated lifestyle.</title>
        <authorList>
            <person name="Auxier B."/>
            <person name="Grum-Grzhimaylo A."/>
            <person name="Cardenas M.E."/>
            <person name="Lodge J.D."/>
            <person name="Laessoe T."/>
            <person name="Pedersen O."/>
            <person name="Smith M.E."/>
            <person name="Kuyper T.W."/>
            <person name="Franco-Molano E.A."/>
            <person name="Baroni T.J."/>
            <person name="Aanen D.K."/>
        </authorList>
    </citation>
    <scope>NUCLEOTIDE SEQUENCE</scope>
    <source>
        <strain evidence="4">AP01</strain>
        <tissue evidence="4">Mycelium</tissue>
    </source>
</reference>
<protein>
    <recommendedName>
        <fullName evidence="3">G domain-containing protein</fullName>
    </recommendedName>
</protein>